<dbReference type="EMBL" id="CM002871">
    <property type="protein sequence ID" value="KFK37804.1"/>
    <property type="molecule type" value="Genomic_DNA"/>
</dbReference>
<keyword evidence="2" id="KW-0433">Leucine-rich repeat</keyword>
<feature type="region of interest" description="Disordered" evidence="10">
    <location>
        <begin position="737"/>
        <end position="779"/>
    </location>
</feature>
<keyword evidence="7 11" id="KW-0472">Membrane</keyword>
<keyword evidence="6 11" id="KW-1133">Transmembrane helix</keyword>
<dbReference type="InterPro" id="IPR001245">
    <property type="entry name" value="Ser-Thr/Tyr_kinase_cat_dom"/>
</dbReference>
<feature type="signal peptide" evidence="12">
    <location>
        <begin position="1"/>
        <end position="24"/>
    </location>
</feature>
<feature type="chain" id="PRO_5001822932" evidence="12">
    <location>
        <begin position="25"/>
        <end position="779"/>
    </location>
</feature>
<evidence type="ECO:0000256" key="8">
    <source>
        <dbReference type="ARBA" id="ARBA00023170"/>
    </source>
</evidence>
<dbReference type="InterPro" id="IPR055414">
    <property type="entry name" value="LRR_R13L4/SHOC2-like"/>
</dbReference>
<evidence type="ECO:0000256" key="3">
    <source>
        <dbReference type="ARBA" id="ARBA00022692"/>
    </source>
</evidence>
<evidence type="ECO:0000256" key="6">
    <source>
        <dbReference type="ARBA" id="ARBA00022989"/>
    </source>
</evidence>
<dbReference type="eggNOG" id="ENOG502QQH1">
    <property type="taxonomic scope" value="Eukaryota"/>
</dbReference>
<keyword evidence="15" id="KW-1185">Reference proteome</keyword>
<gene>
    <name evidence="14" type="ordered locus">AALP_Aa3g031400</name>
</gene>
<dbReference type="SUPFAM" id="SSF56112">
    <property type="entry name" value="Protein kinase-like (PK-like)"/>
    <property type="match status" value="1"/>
</dbReference>
<reference evidence="15" key="1">
    <citation type="journal article" date="2015" name="Nat. Plants">
        <title>Genome expansion of Arabis alpina linked with retrotransposition and reduced symmetric DNA methylation.</title>
        <authorList>
            <person name="Willing E.M."/>
            <person name="Rawat V."/>
            <person name="Mandakova T."/>
            <person name="Maumus F."/>
            <person name="James G.V."/>
            <person name="Nordstroem K.J."/>
            <person name="Becker C."/>
            <person name="Warthmann N."/>
            <person name="Chica C."/>
            <person name="Szarzynska B."/>
            <person name="Zytnicki M."/>
            <person name="Albani M.C."/>
            <person name="Kiefer C."/>
            <person name="Bergonzi S."/>
            <person name="Castaings L."/>
            <person name="Mateos J.L."/>
            <person name="Berns M.C."/>
            <person name="Bujdoso N."/>
            <person name="Piofczyk T."/>
            <person name="de Lorenzo L."/>
            <person name="Barrero-Sicilia C."/>
            <person name="Mateos I."/>
            <person name="Piednoel M."/>
            <person name="Hagmann J."/>
            <person name="Chen-Min-Tao R."/>
            <person name="Iglesias-Fernandez R."/>
            <person name="Schuster S.C."/>
            <person name="Alonso-Blanco C."/>
            <person name="Roudier F."/>
            <person name="Carbonero P."/>
            <person name="Paz-Ares J."/>
            <person name="Davis S.J."/>
            <person name="Pecinka A."/>
            <person name="Quesneville H."/>
            <person name="Colot V."/>
            <person name="Lysak M.A."/>
            <person name="Weigel D."/>
            <person name="Coupland G."/>
            <person name="Schneeberger K."/>
        </authorList>
    </citation>
    <scope>NUCLEOTIDE SEQUENCE [LARGE SCALE GENOMIC DNA]</scope>
    <source>
        <strain evidence="15">cv. Pajares</strain>
    </source>
</reference>
<keyword evidence="5" id="KW-0677">Repeat</keyword>
<feature type="compositionally biased region" description="Basic and acidic residues" evidence="10">
    <location>
        <begin position="768"/>
        <end position="779"/>
    </location>
</feature>
<evidence type="ECO:0000256" key="7">
    <source>
        <dbReference type="ARBA" id="ARBA00023136"/>
    </source>
</evidence>
<dbReference type="OrthoDB" id="676979at2759"/>
<dbReference type="SUPFAM" id="SSF52058">
    <property type="entry name" value="L domain-like"/>
    <property type="match status" value="1"/>
</dbReference>
<dbReference type="InterPro" id="IPR003591">
    <property type="entry name" value="Leu-rich_rpt_typical-subtyp"/>
</dbReference>
<keyword evidence="9" id="KW-0325">Glycoprotein</keyword>
<protein>
    <submittedName>
        <fullName evidence="14">Leucine-rich repeat protein kinase-like protein</fullName>
    </submittedName>
</protein>
<dbReference type="AlphaFoldDB" id="A0A087H6Q2"/>
<dbReference type="Pfam" id="PF23598">
    <property type="entry name" value="LRR_14"/>
    <property type="match status" value="1"/>
</dbReference>
<dbReference type="Gene3D" id="3.80.10.10">
    <property type="entry name" value="Ribonuclease Inhibitor"/>
    <property type="match status" value="3"/>
</dbReference>
<dbReference type="PROSITE" id="PS50011">
    <property type="entry name" value="PROTEIN_KINASE_DOM"/>
    <property type="match status" value="1"/>
</dbReference>
<keyword evidence="14" id="KW-0418">Kinase</keyword>
<keyword evidence="8" id="KW-0675">Receptor</keyword>
<dbReference type="Pfam" id="PF07714">
    <property type="entry name" value="PK_Tyr_Ser-Thr"/>
    <property type="match status" value="1"/>
</dbReference>
<evidence type="ECO:0000256" key="4">
    <source>
        <dbReference type="ARBA" id="ARBA00022729"/>
    </source>
</evidence>
<evidence type="ECO:0000259" key="13">
    <source>
        <dbReference type="PROSITE" id="PS50011"/>
    </source>
</evidence>
<accession>A0A087H6Q2</accession>
<keyword evidence="4 12" id="KW-0732">Signal</keyword>
<dbReference type="GO" id="GO:0005524">
    <property type="term" value="F:ATP binding"/>
    <property type="evidence" value="ECO:0007669"/>
    <property type="project" value="InterPro"/>
</dbReference>
<dbReference type="Gene3D" id="3.30.200.20">
    <property type="entry name" value="Phosphorylase Kinase, domain 1"/>
    <property type="match status" value="1"/>
</dbReference>
<dbReference type="FunFam" id="3.30.200.20:FF:000285">
    <property type="entry name" value="Putative inactive leucine-rich repeat receptor-like protein kinase"/>
    <property type="match status" value="1"/>
</dbReference>
<evidence type="ECO:0000256" key="11">
    <source>
        <dbReference type="SAM" id="Phobius"/>
    </source>
</evidence>
<evidence type="ECO:0000313" key="14">
    <source>
        <dbReference type="EMBL" id="KFK37804.1"/>
    </source>
</evidence>
<evidence type="ECO:0000313" key="15">
    <source>
        <dbReference type="Proteomes" id="UP000029120"/>
    </source>
</evidence>
<dbReference type="GO" id="GO:0004674">
    <property type="term" value="F:protein serine/threonine kinase activity"/>
    <property type="evidence" value="ECO:0007669"/>
    <property type="project" value="UniProtKB-EC"/>
</dbReference>
<dbReference type="InterPro" id="IPR011009">
    <property type="entry name" value="Kinase-like_dom_sf"/>
</dbReference>
<dbReference type="PANTHER" id="PTHR48006:SF84">
    <property type="entry name" value="REPEAT TRANSMEMBRANE PROTEIN KINASE, PUTATIVE, EXPRESSED-RELATED"/>
    <property type="match status" value="1"/>
</dbReference>
<dbReference type="OMA" id="RTIMQIC"/>
<dbReference type="InterPro" id="IPR051824">
    <property type="entry name" value="LRR_Rcpt-Like_S/T_Kinase"/>
</dbReference>
<feature type="transmembrane region" description="Helical" evidence="11">
    <location>
        <begin position="391"/>
        <end position="415"/>
    </location>
</feature>
<proteinExistence type="predicted"/>
<dbReference type="GO" id="GO:0016020">
    <property type="term" value="C:membrane"/>
    <property type="evidence" value="ECO:0007669"/>
    <property type="project" value="UniProtKB-SubCell"/>
</dbReference>
<keyword evidence="14" id="KW-0808">Transferase</keyword>
<comment type="subcellular location">
    <subcellularLocation>
        <location evidence="1">Membrane</location>
        <topology evidence="1">Single-pass type I membrane protein</topology>
    </subcellularLocation>
</comment>
<evidence type="ECO:0000256" key="1">
    <source>
        <dbReference type="ARBA" id="ARBA00004479"/>
    </source>
</evidence>
<evidence type="ECO:0000256" key="10">
    <source>
        <dbReference type="SAM" id="MobiDB-lite"/>
    </source>
</evidence>
<dbReference type="Gene3D" id="1.10.510.10">
    <property type="entry name" value="Transferase(Phosphotransferase) domain 1"/>
    <property type="match status" value="2"/>
</dbReference>
<organism evidence="14 15">
    <name type="scientific">Arabis alpina</name>
    <name type="common">Alpine rock-cress</name>
    <dbReference type="NCBI Taxonomy" id="50452"/>
    <lineage>
        <taxon>Eukaryota</taxon>
        <taxon>Viridiplantae</taxon>
        <taxon>Streptophyta</taxon>
        <taxon>Embryophyta</taxon>
        <taxon>Tracheophyta</taxon>
        <taxon>Spermatophyta</taxon>
        <taxon>Magnoliopsida</taxon>
        <taxon>eudicotyledons</taxon>
        <taxon>Gunneridae</taxon>
        <taxon>Pentapetalae</taxon>
        <taxon>rosids</taxon>
        <taxon>malvids</taxon>
        <taxon>Brassicales</taxon>
        <taxon>Brassicaceae</taxon>
        <taxon>Arabideae</taxon>
        <taxon>Arabis</taxon>
    </lineage>
</organism>
<dbReference type="PANTHER" id="PTHR48006">
    <property type="entry name" value="LEUCINE-RICH REPEAT-CONTAINING PROTEIN DDB_G0281931-RELATED"/>
    <property type="match status" value="1"/>
</dbReference>
<evidence type="ECO:0000256" key="12">
    <source>
        <dbReference type="SAM" id="SignalP"/>
    </source>
</evidence>
<feature type="compositionally biased region" description="Low complexity" evidence="10">
    <location>
        <begin position="737"/>
        <end position="753"/>
    </location>
</feature>
<feature type="domain" description="Protein kinase" evidence="13">
    <location>
        <begin position="471"/>
        <end position="735"/>
    </location>
</feature>
<dbReference type="SMART" id="SM00369">
    <property type="entry name" value="LRR_TYP"/>
    <property type="match status" value="5"/>
</dbReference>
<sequence length="779" mass="85689">MAMEKLFCGLPLVLLVLLLASIDGSIQLQSSQSQTLVRLQELLYYPKVLSSWNNFTDFCNSEPNPLLTVVCYEDSITQLHIIGDKRAHLLPKSFSIDSFATTLVKLPDVKVLTFVSLGLWGRLPDKINRLSSLEILNVSSNYLFGTIPHELSSLASLQTLILDENMFSGELPDWIGSLPSLAVLSLRKNGLNGSLPSSLSSLSGLRVLALANNQFNGVLPDLSHLTNLQVLDLEGNSFGPMFPRLSHKLVTLILSKNKFRSAVSSQEMGSLYQLQHLDLSFNTFVGPFPTSLMSLPAITYLNVSHNKLTGRLSANLSCNSQLLVVDLSSNLLTGSLPTCLKPSSGTSRDVLYAGNCLATTIEEDQRPVSFCSNEALAVGILPQRRDRVSKLGIALGITAGILGVILLVGALFMVLRRVNAKRTATNSSPRLITENAAMGYTSKLLSDARALGLPAYRTFSLEELEYATNNFESSAFMGEGSQGQIYRGKLKDGSFVAIRCLKMKKSCSTQNLMHHIELIAKLRHRHLVSVLGHCFECYLDDSTVSRMFFVFEYVPNGELRSWISDGHMERLLTYEQRISVAIGVAKGIQFLHTGIVPGVYDNNLKITDILLDNNLAAKISSYNLPLLVEGLGKEDKIDIYDFGVILLELIVGRPLRAKGQVDVLKEQLQASIAADDGARRSMVDPTVHRACSDQSLKTMMEICVRCLLKDPLERPSIEDVLWNLQFASQVQEGWLQNSNSSSMRGSPSPAASSLPPPSSRLHVTTLESPRDSGYEEHER</sequence>
<evidence type="ECO:0000256" key="5">
    <source>
        <dbReference type="ARBA" id="ARBA00022737"/>
    </source>
</evidence>
<dbReference type="InterPro" id="IPR032675">
    <property type="entry name" value="LRR_dom_sf"/>
</dbReference>
<dbReference type="InterPro" id="IPR000719">
    <property type="entry name" value="Prot_kinase_dom"/>
</dbReference>
<dbReference type="Gramene" id="KFK37804">
    <property type="protein sequence ID" value="KFK37804"/>
    <property type="gene ID" value="AALP_AA3G031400"/>
</dbReference>
<dbReference type="FunFam" id="3.80.10.10:FF:001001">
    <property type="entry name" value="Probable inactive leucine-rich repeat receptor-like protein kinase At3g03770"/>
    <property type="match status" value="1"/>
</dbReference>
<dbReference type="Proteomes" id="UP000029120">
    <property type="component" value="Chromosome 3"/>
</dbReference>
<evidence type="ECO:0000256" key="2">
    <source>
        <dbReference type="ARBA" id="ARBA00022614"/>
    </source>
</evidence>
<name>A0A087H6Q2_ARAAL</name>
<evidence type="ECO:0000256" key="9">
    <source>
        <dbReference type="ARBA" id="ARBA00023180"/>
    </source>
</evidence>
<dbReference type="FunFam" id="3.80.10.10:FF:000155">
    <property type="entry name" value="Putative inactive leucine-rich repeat receptor-like protein kinase"/>
    <property type="match status" value="1"/>
</dbReference>
<dbReference type="FunFam" id="1.10.510.10:FF:000431">
    <property type="entry name" value="Putative inactive leucine-rich repeat receptor-like protein kinase"/>
    <property type="match status" value="1"/>
</dbReference>
<keyword evidence="3 11" id="KW-0812">Transmembrane</keyword>